<dbReference type="PANTHER" id="PTHR36847:SF1">
    <property type="entry name" value="AMIDOLIGASE ENZYME"/>
    <property type="match status" value="1"/>
</dbReference>
<proteinExistence type="predicted"/>
<comment type="caution">
    <text evidence="2">The sequence shown here is derived from an EMBL/GenBank/DDBJ whole genome shotgun (WGS) entry which is preliminary data.</text>
</comment>
<protein>
    <submittedName>
        <fullName evidence="2">Uncharacterized protein</fullName>
    </submittedName>
</protein>
<name>A0A9P9FJ13_9HYPO</name>
<evidence type="ECO:0000313" key="2">
    <source>
        <dbReference type="EMBL" id="KAH7162762.1"/>
    </source>
</evidence>
<dbReference type="EMBL" id="JAGMUU010000001">
    <property type="protein sequence ID" value="KAH7162762.1"/>
    <property type="molecule type" value="Genomic_DNA"/>
</dbReference>
<gene>
    <name evidence="2" type="ORF">B0J13DRAFT_536908</name>
</gene>
<reference evidence="2" key="1">
    <citation type="journal article" date="2021" name="Nat. Commun.">
        <title>Genetic determinants of endophytism in the Arabidopsis root mycobiome.</title>
        <authorList>
            <person name="Mesny F."/>
            <person name="Miyauchi S."/>
            <person name="Thiergart T."/>
            <person name="Pickel B."/>
            <person name="Atanasova L."/>
            <person name="Karlsson M."/>
            <person name="Huettel B."/>
            <person name="Barry K.W."/>
            <person name="Haridas S."/>
            <person name="Chen C."/>
            <person name="Bauer D."/>
            <person name="Andreopoulos W."/>
            <person name="Pangilinan J."/>
            <person name="LaButti K."/>
            <person name="Riley R."/>
            <person name="Lipzen A."/>
            <person name="Clum A."/>
            <person name="Drula E."/>
            <person name="Henrissat B."/>
            <person name="Kohler A."/>
            <person name="Grigoriev I.V."/>
            <person name="Martin F.M."/>
            <person name="Hacquard S."/>
        </authorList>
    </citation>
    <scope>NUCLEOTIDE SEQUENCE</scope>
    <source>
        <strain evidence="2">MPI-CAGE-AT-0021</strain>
    </source>
</reference>
<dbReference type="Proteomes" id="UP000717696">
    <property type="component" value="Unassembled WGS sequence"/>
</dbReference>
<dbReference type="Pfam" id="PF12224">
    <property type="entry name" value="Amidoligase_2"/>
    <property type="match status" value="1"/>
</dbReference>
<dbReference type="AlphaFoldDB" id="A0A9P9FJ13"/>
<accession>A0A9P9FJ13</accession>
<dbReference type="PANTHER" id="PTHR36847">
    <property type="entry name" value="AMIDOLIGASE ENZYME"/>
    <property type="match status" value="1"/>
</dbReference>
<dbReference type="InterPro" id="IPR022025">
    <property type="entry name" value="Amidoligase_2"/>
</dbReference>
<dbReference type="OrthoDB" id="412402at2759"/>
<sequence>MIKFNQHCGTLDLDAIRHWTAVCTFLVTAGIGRSSECFHDDLVFLRHQIQQGTISLSEFLHDYDLPATANFYQNSPATKIPDLGLWPTLKKGIPGHESEPILKMGTLPLSSSDRGVNKQFLKTLGNQLDKWGNSAEPTFNGRYTFGIELEVKTPSLHTEETSEESLGFCGTKNGLAKQDPDPSDIRHCSHESTFDTRCERFIQVVKKKLGIFFFKPGFGDQYWGMEPWAARKKMFAEKGGIFCTPGFADDWHAWGIVEDASLGSYKNWKGYNSLHGLELVSPILRDKAECWESMLDVVSGLRRTMRLVVDQKCGVHVNVGKGAELMPFHFYRKLSCLMYCADHVIFSLCRPDRRKEDGFSHPLRDSNGVGLVVFFYARWENIPFPKGLSDYIPVDKLSSVDVAILKKIWSAPDKKALEDLLMRWGGRSCLSILRIQNTNVPGYLSGAVEFRHLEGNLDPELIIRFSQLMVALFQFADQAEPEEWCLLVENLMCCQSPRSYDSVVLWRLLVQLGLGKDFGYWVKRAWKNWTLPSASAMKEWVDDDLHGYMNSLKVEQPVPQKHVEFIRQNICRREGRPQYMSQAPKNQTPRTPEAVDVRREIKARAESILKTVSPGEGISRLNPGHAFSKIMKLARPAQGDPSEEEKPTRHSPEAGQDVRTIHLHQILIDSQHQAQSLQDLELSEQELNKFAGLHCREKNGRGLLDAFPRLVGPMLEINATEEDWGTFLGGQ</sequence>
<organism evidence="2 3">
    <name type="scientific">Dactylonectria estremocensis</name>
    <dbReference type="NCBI Taxonomy" id="1079267"/>
    <lineage>
        <taxon>Eukaryota</taxon>
        <taxon>Fungi</taxon>
        <taxon>Dikarya</taxon>
        <taxon>Ascomycota</taxon>
        <taxon>Pezizomycotina</taxon>
        <taxon>Sordariomycetes</taxon>
        <taxon>Hypocreomycetidae</taxon>
        <taxon>Hypocreales</taxon>
        <taxon>Nectriaceae</taxon>
        <taxon>Dactylonectria</taxon>
    </lineage>
</organism>
<evidence type="ECO:0000256" key="1">
    <source>
        <dbReference type="SAM" id="MobiDB-lite"/>
    </source>
</evidence>
<keyword evidence="3" id="KW-1185">Reference proteome</keyword>
<evidence type="ECO:0000313" key="3">
    <source>
        <dbReference type="Proteomes" id="UP000717696"/>
    </source>
</evidence>
<feature type="region of interest" description="Disordered" evidence="1">
    <location>
        <begin position="635"/>
        <end position="655"/>
    </location>
</feature>